<feature type="transmembrane region" description="Helical" evidence="16">
    <location>
        <begin position="206"/>
        <end position="225"/>
    </location>
</feature>
<keyword evidence="10" id="KW-0443">Lipid metabolism</keyword>
<keyword evidence="11 16" id="KW-0472">Membrane</keyword>
<evidence type="ECO:0000256" key="14">
    <source>
        <dbReference type="ARBA" id="ARBA00032361"/>
    </source>
</evidence>
<dbReference type="EMBL" id="CP023344">
    <property type="protein sequence ID" value="ATC63984.1"/>
    <property type="molecule type" value="Genomic_DNA"/>
</dbReference>
<dbReference type="InterPro" id="IPR048254">
    <property type="entry name" value="CDP_ALCOHOL_P_TRANSF_CS"/>
</dbReference>
<dbReference type="GO" id="GO:0012505">
    <property type="term" value="C:endomembrane system"/>
    <property type="evidence" value="ECO:0007669"/>
    <property type="project" value="UniProtKB-SubCell"/>
</dbReference>
<evidence type="ECO:0000256" key="7">
    <source>
        <dbReference type="ARBA" id="ARBA00022679"/>
    </source>
</evidence>
<evidence type="ECO:0000256" key="11">
    <source>
        <dbReference type="ARBA" id="ARBA00023136"/>
    </source>
</evidence>
<dbReference type="Proteomes" id="UP000217265">
    <property type="component" value="Chromosome"/>
</dbReference>
<dbReference type="InterPro" id="IPR043130">
    <property type="entry name" value="CDP-OH_PTrfase_TM_dom"/>
</dbReference>
<comment type="subcellular location">
    <subcellularLocation>
        <location evidence="2">Endomembrane system</location>
        <topology evidence="2">Multi-pass membrane protein</topology>
    </subcellularLocation>
</comment>
<dbReference type="InterPro" id="IPR050324">
    <property type="entry name" value="CDP-alcohol_PTase-I"/>
</dbReference>
<feature type="transmembrane region" description="Helical" evidence="16">
    <location>
        <begin position="104"/>
        <end position="124"/>
    </location>
</feature>
<keyword evidence="12" id="KW-0594">Phospholipid biosynthesis</keyword>
<dbReference type="GO" id="GO:0016020">
    <property type="term" value="C:membrane"/>
    <property type="evidence" value="ECO:0007669"/>
    <property type="project" value="InterPro"/>
</dbReference>
<evidence type="ECO:0000256" key="9">
    <source>
        <dbReference type="ARBA" id="ARBA00022989"/>
    </source>
</evidence>
<accession>A0A290Q674</accession>
<dbReference type="PROSITE" id="PS00379">
    <property type="entry name" value="CDP_ALCOHOL_P_TRANSF"/>
    <property type="match status" value="1"/>
</dbReference>
<dbReference type="GO" id="GO:0003882">
    <property type="term" value="F:CDP-diacylglycerol-serine O-phosphatidyltransferase activity"/>
    <property type="evidence" value="ECO:0007669"/>
    <property type="project" value="UniProtKB-EC"/>
</dbReference>
<evidence type="ECO:0000256" key="5">
    <source>
        <dbReference type="ARBA" id="ARBA00017171"/>
    </source>
</evidence>
<keyword evidence="7 15" id="KW-0808">Transferase</keyword>
<evidence type="ECO:0000256" key="2">
    <source>
        <dbReference type="ARBA" id="ARBA00004127"/>
    </source>
</evidence>
<evidence type="ECO:0000256" key="15">
    <source>
        <dbReference type="RuleBase" id="RU003750"/>
    </source>
</evidence>
<evidence type="ECO:0000313" key="17">
    <source>
        <dbReference type="EMBL" id="ATC63984.1"/>
    </source>
</evidence>
<dbReference type="InterPro" id="IPR004533">
    <property type="entry name" value="CDP-diaglyc--ser_O-PTrfase"/>
</dbReference>
<evidence type="ECO:0000256" key="1">
    <source>
        <dbReference type="ARBA" id="ARBA00000287"/>
    </source>
</evidence>
<feature type="transmembrane region" description="Helical" evidence="16">
    <location>
        <begin position="24"/>
        <end position="47"/>
    </location>
</feature>
<evidence type="ECO:0000256" key="10">
    <source>
        <dbReference type="ARBA" id="ARBA00023098"/>
    </source>
</evidence>
<comment type="similarity">
    <text evidence="3 15">Belongs to the CDP-alcohol phosphatidyltransferase class-I family.</text>
</comment>
<keyword evidence="9 16" id="KW-1133">Transmembrane helix</keyword>
<dbReference type="AlphaFoldDB" id="A0A290Q674"/>
<dbReference type="PANTHER" id="PTHR14269">
    <property type="entry name" value="CDP-DIACYLGLYCEROL--GLYCEROL-3-PHOSPHATE 3-PHOSPHATIDYLTRANSFERASE-RELATED"/>
    <property type="match status" value="1"/>
</dbReference>
<dbReference type="InterPro" id="IPR000462">
    <property type="entry name" value="CDP-OH_P_trans"/>
</dbReference>
<keyword evidence="13" id="KW-1208">Phospholipid metabolism</keyword>
<dbReference type="Pfam" id="PF01066">
    <property type="entry name" value="CDP-OH_P_transf"/>
    <property type="match status" value="1"/>
</dbReference>
<dbReference type="Gene3D" id="1.20.120.1760">
    <property type="match status" value="1"/>
</dbReference>
<evidence type="ECO:0000256" key="8">
    <source>
        <dbReference type="ARBA" id="ARBA00022692"/>
    </source>
</evidence>
<dbReference type="OrthoDB" id="9777147at2"/>
<dbReference type="NCBIfam" id="TIGR00473">
    <property type="entry name" value="pssA"/>
    <property type="match status" value="1"/>
</dbReference>
<gene>
    <name evidence="17" type="primary">pssA</name>
    <name evidence="17" type="ORF">CMV30_08505</name>
</gene>
<keyword evidence="6" id="KW-0444">Lipid biosynthesis</keyword>
<proteinExistence type="inferred from homology"/>
<sequence length="296" mass="32934">MTRPMADELDPQEDPYHVRNASRIYFLPNLMTAGNLFCGFMSVIHCIQARLAETSGGTYLGNSNTDHYRYAVYFIFGAAAFDTLDGRLARMGGRESLFGAEFDSLADVVSFGVAPALMMFFFILSPTAGYEWFRNIGWCVGFIYLLCAAMRLARFNVITNPLLHRSAKESSKDFIGLPVPAAASTVAATVLFLVEIVQTDKSLNRWALALPPLMVMIALLMMSTIRYPSGKNLGMQTQTRMKPFIGGIALVSLLVFYKEIGFLVICLGYIFFGLVRHWRRRATGQSITQPPFGPKV</sequence>
<keyword evidence="8 16" id="KW-0812">Transmembrane</keyword>
<feature type="transmembrane region" description="Helical" evidence="16">
    <location>
        <begin position="136"/>
        <end position="154"/>
    </location>
</feature>
<evidence type="ECO:0000256" key="12">
    <source>
        <dbReference type="ARBA" id="ARBA00023209"/>
    </source>
</evidence>
<keyword evidence="18" id="KW-1185">Reference proteome</keyword>
<evidence type="ECO:0000256" key="13">
    <source>
        <dbReference type="ARBA" id="ARBA00023264"/>
    </source>
</evidence>
<evidence type="ECO:0000256" key="16">
    <source>
        <dbReference type="SAM" id="Phobius"/>
    </source>
</evidence>
<protein>
    <recommendedName>
        <fullName evidence="5">CDP-diacylglycerol--serine O-phosphatidyltransferase</fullName>
        <ecNumber evidence="4">2.7.8.8</ecNumber>
    </recommendedName>
    <alternativeName>
        <fullName evidence="14">Phosphatidylserine synthase</fullName>
    </alternativeName>
</protein>
<evidence type="ECO:0000256" key="4">
    <source>
        <dbReference type="ARBA" id="ARBA00013174"/>
    </source>
</evidence>
<comment type="catalytic activity">
    <reaction evidence="1">
        <text>a CDP-1,2-diacyl-sn-glycerol + L-serine = a 1,2-diacyl-sn-glycero-3-phospho-L-serine + CMP + H(+)</text>
        <dbReference type="Rhea" id="RHEA:16913"/>
        <dbReference type="ChEBI" id="CHEBI:15378"/>
        <dbReference type="ChEBI" id="CHEBI:33384"/>
        <dbReference type="ChEBI" id="CHEBI:57262"/>
        <dbReference type="ChEBI" id="CHEBI:58332"/>
        <dbReference type="ChEBI" id="CHEBI:60377"/>
        <dbReference type="EC" id="2.7.8.8"/>
    </reaction>
</comment>
<organism evidence="17 18">
    <name type="scientific">Nibricoccus aquaticus</name>
    <dbReference type="NCBI Taxonomy" id="2576891"/>
    <lineage>
        <taxon>Bacteria</taxon>
        <taxon>Pseudomonadati</taxon>
        <taxon>Verrucomicrobiota</taxon>
        <taxon>Opitutia</taxon>
        <taxon>Opitutales</taxon>
        <taxon>Opitutaceae</taxon>
        <taxon>Nibricoccus</taxon>
    </lineage>
</organism>
<evidence type="ECO:0000256" key="6">
    <source>
        <dbReference type="ARBA" id="ARBA00022516"/>
    </source>
</evidence>
<reference evidence="17 18" key="1">
    <citation type="submission" date="2017-09" db="EMBL/GenBank/DDBJ databases">
        <title>Complete genome sequence of Verrucomicrobial strain HZ-65, isolated from freshwater.</title>
        <authorList>
            <person name="Choi A."/>
        </authorList>
    </citation>
    <scope>NUCLEOTIDE SEQUENCE [LARGE SCALE GENOMIC DNA]</scope>
    <source>
        <strain evidence="17 18">HZ-65</strain>
    </source>
</reference>
<feature type="transmembrane region" description="Helical" evidence="16">
    <location>
        <begin position="245"/>
        <end position="272"/>
    </location>
</feature>
<dbReference type="PANTHER" id="PTHR14269:SF61">
    <property type="entry name" value="CDP-DIACYLGLYCEROL--SERINE O-PHOSPHATIDYLTRANSFERASE"/>
    <property type="match status" value="1"/>
</dbReference>
<evidence type="ECO:0000256" key="3">
    <source>
        <dbReference type="ARBA" id="ARBA00010441"/>
    </source>
</evidence>
<name>A0A290Q674_9BACT</name>
<dbReference type="EC" id="2.7.8.8" evidence="4"/>
<feature type="transmembrane region" description="Helical" evidence="16">
    <location>
        <begin position="68"/>
        <end position="84"/>
    </location>
</feature>
<dbReference type="KEGG" id="vbh:CMV30_08505"/>
<feature type="transmembrane region" description="Helical" evidence="16">
    <location>
        <begin position="174"/>
        <end position="194"/>
    </location>
</feature>
<evidence type="ECO:0000313" key="18">
    <source>
        <dbReference type="Proteomes" id="UP000217265"/>
    </source>
</evidence>
<dbReference type="GO" id="GO:0008654">
    <property type="term" value="P:phospholipid biosynthetic process"/>
    <property type="evidence" value="ECO:0007669"/>
    <property type="project" value="UniProtKB-KW"/>
</dbReference>